<dbReference type="EMBL" id="CP075153">
    <property type="protein sequence ID" value="UTX43510.1"/>
    <property type="molecule type" value="Genomic_DNA"/>
</dbReference>
<evidence type="ECO:0000313" key="2">
    <source>
        <dbReference type="Proteomes" id="UP001059546"/>
    </source>
</evidence>
<name>A0A9Q9FBS0_ENCHE</name>
<dbReference type="Proteomes" id="UP001059546">
    <property type="component" value="Chromosome VII"/>
</dbReference>
<dbReference type="Gene3D" id="1.10.150.20">
    <property type="entry name" value="5' to 3' exonuclease, C-terminal subdomain"/>
    <property type="match status" value="1"/>
</dbReference>
<evidence type="ECO:0000313" key="1">
    <source>
        <dbReference type="EMBL" id="UTX43510.1"/>
    </source>
</evidence>
<reference evidence="1" key="1">
    <citation type="submission" date="2022-10" db="EMBL/GenBank/DDBJ databases">
        <title>Encephalitozoon hellem ATCC 50604 Complete Genome.</title>
        <authorList>
            <person name="Mascarenhas dos Santos A.C."/>
            <person name="Julian A.T."/>
            <person name="Pombert J.-F."/>
        </authorList>
    </citation>
    <scope>NUCLEOTIDE SEQUENCE</scope>
    <source>
        <strain evidence="1">ATCC 50604</strain>
    </source>
</reference>
<accession>A0A9Q9FBS0</accession>
<sequence>MNSHYANFMESLERNNGGNENPSGNILDTDSSITILDIPYSISNGTQPKATSKEVCWSLFPECIDPVFADHYFVFPQALEEFVGRIKDKRFVYKFSEGKDLKVVRCKDHETVYALDVLDFEKDEAGACNNNTSLVVNRNRYRSAVKAREDKEYRKALEEGKRYVRGKSSYEIKSEKIYLEQIKNGRNFVFVDDPQDLPGELKAIIKHLHSRSIHVPKTKTFSVEQKTDHLQNVLQNIPGIGKNAARSLSLHFKSISQLHSFLKGESSGLLKELRVWDIDGKHSRPLGEKQSNRIRNAFIGRNGNL</sequence>
<proteinExistence type="predicted"/>
<organism evidence="1 2">
    <name type="scientific">Encephalitozoon hellem</name>
    <name type="common">Microsporidian parasite</name>
    <dbReference type="NCBI Taxonomy" id="27973"/>
    <lineage>
        <taxon>Eukaryota</taxon>
        <taxon>Fungi</taxon>
        <taxon>Fungi incertae sedis</taxon>
        <taxon>Microsporidia</taxon>
        <taxon>Unikaryonidae</taxon>
        <taxon>Encephalitozoon</taxon>
    </lineage>
</organism>
<gene>
    <name evidence="1" type="ORF">GPU96_07g12690</name>
</gene>
<dbReference type="AlphaFoldDB" id="A0A9Q9FBS0"/>
<protein>
    <submittedName>
        <fullName evidence="1">Uncharacterized protein</fullName>
    </submittedName>
</protein>